<dbReference type="InterPro" id="IPR041698">
    <property type="entry name" value="Methyltransf_25"/>
</dbReference>
<dbReference type="AlphaFoldDB" id="A0A9W7TDC5"/>
<comment type="caution">
    <text evidence="2">The sequence shown here is derived from an EMBL/GenBank/DDBJ whole genome shotgun (WGS) entry which is preliminary data.</text>
</comment>
<feature type="domain" description="Methyltransferase" evidence="1">
    <location>
        <begin position="69"/>
        <end position="159"/>
    </location>
</feature>
<gene>
    <name evidence="2" type="ORF">IRJ41_023521</name>
</gene>
<reference evidence="2" key="1">
    <citation type="submission" date="2021-02" db="EMBL/GenBank/DDBJ databases">
        <title>Comparative genomics reveals that relaxation of natural selection precedes convergent phenotypic evolution of cavefish.</title>
        <authorList>
            <person name="Peng Z."/>
        </authorList>
    </citation>
    <scope>NUCLEOTIDE SEQUENCE</scope>
    <source>
        <tissue evidence="2">Muscle</tissue>
    </source>
</reference>
<keyword evidence="3" id="KW-1185">Reference proteome</keyword>
<dbReference type="Gene3D" id="3.40.50.150">
    <property type="entry name" value="Vaccinia Virus protein VP39"/>
    <property type="match status" value="1"/>
</dbReference>
<dbReference type="InterPro" id="IPR029063">
    <property type="entry name" value="SAM-dependent_MTases_sf"/>
</dbReference>
<evidence type="ECO:0000259" key="1">
    <source>
        <dbReference type="Pfam" id="PF13649"/>
    </source>
</evidence>
<dbReference type="PANTHER" id="PTHR43591">
    <property type="entry name" value="METHYLTRANSFERASE"/>
    <property type="match status" value="1"/>
</dbReference>
<dbReference type="Proteomes" id="UP001059041">
    <property type="component" value="Linkage Group LG19"/>
</dbReference>
<dbReference type="SUPFAM" id="SSF53335">
    <property type="entry name" value="S-adenosyl-L-methionine-dependent methyltransferases"/>
    <property type="match status" value="1"/>
</dbReference>
<accession>A0A9W7TDC5</accession>
<protein>
    <recommendedName>
        <fullName evidence="1">Methyltransferase domain-containing protein</fullName>
    </recommendedName>
</protein>
<name>A0A9W7TDC5_TRIRA</name>
<dbReference type="EMBL" id="JAFHDT010000019">
    <property type="protein sequence ID" value="KAI7796468.1"/>
    <property type="molecule type" value="Genomic_DNA"/>
</dbReference>
<dbReference type="CDD" id="cd02440">
    <property type="entry name" value="AdoMet_MTases"/>
    <property type="match status" value="1"/>
</dbReference>
<dbReference type="PANTHER" id="PTHR43591:SF101">
    <property type="entry name" value="METHYLTRANSFERASE-LIKE PROTEIN 27"/>
    <property type="match status" value="1"/>
</dbReference>
<dbReference type="Pfam" id="PF13649">
    <property type="entry name" value="Methyltransf_25"/>
    <property type="match status" value="1"/>
</dbReference>
<sequence>MANRRTFSDVRNVILSAHRNTDTQDKVGFYDTWAENYEQDVALLDYRAPLLAAECVSSFYKGDRENITVLDVACGTGLVSAHLKKMGFHHFVGVDGSLGMLELAKKTGLYEQFKQCLLGQDSLPVEAAYEIVIIVGALSVGQVPLTVIREMWEATKPGGYVCMTTRGNADNLEYKVELEKMIKTLEEEDKWRRVTVVEVEEWERAVSQQDDGYIPGTIYLYQKTVLNALHEYI</sequence>
<evidence type="ECO:0000313" key="3">
    <source>
        <dbReference type="Proteomes" id="UP001059041"/>
    </source>
</evidence>
<proteinExistence type="predicted"/>
<organism evidence="2 3">
    <name type="scientific">Triplophysa rosa</name>
    <name type="common">Cave loach</name>
    <dbReference type="NCBI Taxonomy" id="992332"/>
    <lineage>
        <taxon>Eukaryota</taxon>
        <taxon>Metazoa</taxon>
        <taxon>Chordata</taxon>
        <taxon>Craniata</taxon>
        <taxon>Vertebrata</taxon>
        <taxon>Euteleostomi</taxon>
        <taxon>Actinopterygii</taxon>
        <taxon>Neopterygii</taxon>
        <taxon>Teleostei</taxon>
        <taxon>Ostariophysi</taxon>
        <taxon>Cypriniformes</taxon>
        <taxon>Nemacheilidae</taxon>
        <taxon>Triplophysa</taxon>
    </lineage>
</organism>
<evidence type="ECO:0000313" key="2">
    <source>
        <dbReference type="EMBL" id="KAI7796468.1"/>
    </source>
</evidence>